<keyword evidence="2" id="KW-1185">Reference proteome</keyword>
<protein>
    <submittedName>
        <fullName evidence="1">Uncharacterized protein</fullName>
    </submittedName>
</protein>
<dbReference type="EMBL" id="ML208321">
    <property type="protein sequence ID" value="TFK69959.1"/>
    <property type="molecule type" value="Genomic_DNA"/>
</dbReference>
<accession>A0ACD3AX89</accession>
<evidence type="ECO:0000313" key="1">
    <source>
        <dbReference type="EMBL" id="TFK69959.1"/>
    </source>
</evidence>
<sequence>MDHQVFDSLVSDMLRMSLVTPHVLDCREREVNPKRLGAYFPSNLSFEENWGSEDDDSTWEFSASIPPSPSTASFYTASETFYTEETTPAQEIARLYRTKAETSASADTAEAPLSSDAPEADHALHGSKRSGVYLPTRLDMVSRWEDAADVDDWEPISPLYPPSSSSYSFHTGSITECNPEEEEELIVRSHSRTSASLDRSETRSSSSKTLYSDHMSSHRRHSLKDVDDSNSDFFDQKGRQEERRAIYRQSRLEALQANLKEAVTVMECSRTSGHEMLVCPRADCGDTMSDVKALMYHLNIHDVANMVMFSDVKLRRSNLAPPHQKNPLTTPVTLRASLRRALRRLGSRN</sequence>
<organism evidence="1 2">
    <name type="scientific">Pluteus cervinus</name>
    <dbReference type="NCBI Taxonomy" id="181527"/>
    <lineage>
        <taxon>Eukaryota</taxon>
        <taxon>Fungi</taxon>
        <taxon>Dikarya</taxon>
        <taxon>Basidiomycota</taxon>
        <taxon>Agaricomycotina</taxon>
        <taxon>Agaricomycetes</taxon>
        <taxon>Agaricomycetidae</taxon>
        <taxon>Agaricales</taxon>
        <taxon>Pluteineae</taxon>
        <taxon>Pluteaceae</taxon>
        <taxon>Pluteus</taxon>
    </lineage>
</organism>
<gene>
    <name evidence="1" type="ORF">BDN72DRAFT_839743</name>
</gene>
<dbReference type="Proteomes" id="UP000308600">
    <property type="component" value="Unassembled WGS sequence"/>
</dbReference>
<reference evidence="1 2" key="1">
    <citation type="journal article" date="2019" name="Nat. Ecol. Evol.">
        <title>Megaphylogeny resolves global patterns of mushroom evolution.</title>
        <authorList>
            <person name="Varga T."/>
            <person name="Krizsan K."/>
            <person name="Foldi C."/>
            <person name="Dima B."/>
            <person name="Sanchez-Garcia M."/>
            <person name="Sanchez-Ramirez S."/>
            <person name="Szollosi G.J."/>
            <person name="Szarkandi J.G."/>
            <person name="Papp V."/>
            <person name="Albert L."/>
            <person name="Andreopoulos W."/>
            <person name="Angelini C."/>
            <person name="Antonin V."/>
            <person name="Barry K.W."/>
            <person name="Bougher N.L."/>
            <person name="Buchanan P."/>
            <person name="Buyck B."/>
            <person name="Bense V."/>
            <person name="Catcheside P."/>
            <person name="Chovatia M."/>
            <person name="Cooper J."/>
            <person name="Damon W."/>
            <person name="Desjardin D."/>
            <person name="Finy P."/>
            <person name="Geml J."/>
            <person name="Haridas S."/>
            <person name="Hughes K."/>
            <person name="Justo A."/>
            <person name="Karasinski D."/>
            <person name="Kautmanova I."/>
            <person name="Kiss B."/>
            <person name="Kocsube S."/>
            <person name="Kotiranta H."/>
            <person name="LaButti K.M."/>
            <person name="Lechner B.E."/>
            <person name="Liimatainen K."/>
            <person name="Lipzen A."/>
            <person name="Lukacs Z."/>
            <person name="Mihaltcheva S."/>
            <person name="Morgado L.N."/>
            <person name="Niskanen T."/>
            <person name="Noordeloos M.E."/>
            <person name="Ohm R.A."/>
            <person name="Ortiz-Santana B."/>
            <person name="Ovrebo C."/>
            <person name="Racz N."/>
            <person name="Riley R."/>
            <person name="Savchenko A."/>
            <person name="Shiryaev A."/>
            <person name="Soop K."/>
            <person name="Spirin V."/>
            <person name="Szebenyi C."/>
            <person name="Tomsovsky M."/>
            <person name="Tulloss R.E."/>
            <person name="Uehling J."/>
            <person name="Grigoriev I.V."/>
            <person name="Vagvolgyi C."/>
            <person name="Papp T."/>
            <person name="Martin F.M."/>
            <person name="Miettinen O."/>
            <person name="Hibbett D.S."/>
            <person name="Nagy L.G."/>
        </authorList>
    </citation>
    <scope>NUCLEOTIDE SEQUENCE [LARGE SCALE GENOMIC DNA]</scope>
    <source>
        <strain evidence="1 2">NL-1719</strain>
    </source>
</reference>
<name>A0ACD3AX89_9AGAR</name>
<evidence type="ECO:0000313" key="2">
    <source>
        <dbReference type="Proteomes" id="UP000308600"/>
    </source>
</evidence>
<proteinExistence type="predicted"/>